<protein>
    <submittedName>
        <fullName evidence="1">Uncharacterized protein</fullName>
    </submittedName>
</protein>
<keyword evidence="2" id="KW-1185">Reference proteome</keyword>
<name>A0A399T1C9_9MICO</name>
<organism evidence="1 2">
    <name type="scientific">Clavibacter lycopersici</name>
    <dbReference type="NCBI Taxonomy" id="2301718"/>
    <lineage>
        <taxon>Bacteria</taxon>
        <taxon>Bacillati</taxon>
        <taxon>Actinomycetota</taxon>
        <taxon>Actinomycetes</taxon>
        <taxon>Micrococcales</taxon>
        <taxon>Microbacteriaceae</taxon>
        <taxon>Clavibacter</taxon>
    </lineage>
</organism>
<reference evidence="1 2" key="1">
    <citation type="submission" date="2018-08" db="EMBL/GenBank/DDBJ databases">
        <title>Genome Sequence of Clavibacter michiganensis Subspecies type strains, and the Atypical Peach-Colored Strains Isolated from Tomato.</title>
        <authorList>
            <person name="Osdaghi E."/>
            <person name="Portier P."/>
            <person name="Briand M."/>
            <person name="Jacques M.-A."/>
        </authorList>
    </citation>
    <scope>NUCLEOTIDE SEQUENCE [LARGE SCALE GENOMIC DNA]</scope>
    <source>
        <strain evidence="1 2">CFBP 8615</strain>
    </source>
</reference>
<dbReference type="EMBL" id="QWGT01000179">
    <property type="protein sequence ID" value="RIJ50260.1"/>
    <property type="molecule type" value="Genomic_DNA"/>
</dbReference>
<proteinExistence type="predicted"/>
<comment type="caution">
    <text evidence="1">The sequence shown here is derived from an EMBL/GenBank/DDBJ whole genome shotgun (WGS) entry which is preliminary data.</text>
</comment>
<dbReference type="RefSeq" id="WP_119383259.1">
    <property type="nucleotide sequence ID" value="NZ_QWGT01000179.1"/>
</dbReference>
<dbReference type="AlphaFoldDB" id="A0A399T1C9"/>
<dbReference type="OrthoDB" id="4947899at2"/>
<dbReference type="Proteomes" id="UP000266484">
    <property type="component" value="Unassembled WGS sequence"/>
</dbReference>
<gene>
    <name evidence="1" type="ORF">DZG00_11360</name>
</gene>
<sequence length="122" mass="12321">MSLAPGVVPTDGPPVTTAAITTLEGALVEQVGTSPDGERSVMHASSPHAADWGRALSGALELLTAKVALRDGVEEAHALVGRTVTLRVDPAGPGVRIVLTLVPVHAADAVPDPEPELDLGIG</sequence>
<evidence type="ECO:0000313" key="2">
    <source>
        <dbReference type="Proteomes" id="UP000266484"/>
    </source>
</evidence>
<accession>A0A399T1C9</accession>
<evidence type="ECO:0000313" key="1">
    <source>
        <dbReference type="EMBL" id="RIJ50260.1"/>
    </source>
</evidence>